<proteinExistence type="predicted"/>
<dbReference type="RefSeq" id="WP_111549343.1">
    <property type="nucleotide sequence ID" value="NZ_JBHLYT010000176.1"/>
</dbReference>
<dbReference type="Proteomes" id="UP000248616">
    <property type="component" value="Unassembled WGS sequence"/>
</dbReference>
<keyword evidence="2" id="KW-1185">Reference proteome</keyword>
<gene>
    <name evidence="1" type="ORF">B5V02_39405</name>
</gene>
<reference evidence="2" key="1">
    <citation type="submission" date="2017-03" db="EMBL/GenBank/DDBJ databases">
        <authorList>
            <person name="Safronova V.I."/>
            <person name="Sazanova A.L."/>
            <person name="Chirak E.R."/>
        </authorList>
    </citation>
    <scope>NUCLEOTIDE SEQUENCE [LARGE SCALE GENOMIC DNA]</scope>
    <source>
        <strain evidence="2">Ach-343</strain>
    </source>
</reference>
<evidence type="ECO:0000313" key="2">
    <source>
        <dbReference type="Proteomes" id="UP000248616"/>
    </source>
</evidence>
<sequence length="74" mass="7936">MSKREIGTSPALGRRIAELKARMQDAEISDHEMKTFHKVAAIMGAGDGSLRLDADDLIAASFVVENLSGPAPNR</sequence>
<accession>A0A2W7BS40</accession>
<dbReference type="EMBL" id="MZXV01000085">
    <property type="protein sequence ID" value="PZV33452.1"/>
    <property type="molecule type" value="Genomic_DNA"/>
</dbReference>
<comment type="caution">
    <text evidence="1">The sequence shown here is derived from an EMBL/GenBank/DDBJ whole genome shotgun (WGS) entry which is preliminary data.</text>
</comment>
<dbReference type="AlphaFoldDB" id="A0A2W7BS40"/>
<protein>
    <submittedName>
        <fullName evidence="1">Uncharacterized protein</fullName>
    </submittedName>
</protein>
<name>A0A2W7BS40_9HYPH</name>
<organism evidence="1 2">
    <name type="scientific">Mesorhizobium kowhaii</name>
    <dbReference type="NCBI Taxonomy" id="1300272"/>
    <lineage>
        <taxon>Bacteria</taxon>
        <taxon>Pseudomonadati</taxon>
        <taxon>Pseudomonadota</taxon>
        <taxon>Alphaproteobacteria</taxon>
        <taxon>Hyphomicrobiales</taxon>
        <taxon>Phyllobacteriaceae</taxon>
        <taxon>Mesorhizobium</taxon>
    </lineage>
</organism>
<evidence type="ECO:0000313" key="1">
    <source>
        <dbReference type="EMBL" id="PZV33452.1"/>
    </source>
</evidence>
<dbReference type="OrthoDB" id="8084644at2"/>